<dbReference type="PANTHER" id="PTHR22674">
    <property type="entry name" value="NTPASE, KAP FAMILY P-LOOP DOMAIN-CONTAINING 1"/>
    <property type="match status" value="1"/>
</dbReference>
<evidence type="ECO:0000259" key="4">
    <source>
        <dbReference type="PROSITE" id="PS51154"/>
    </source>
</evidence>
<dbReference type="InterPro" id="IPR027417">
    <property type="entry name" value="P-loop_NTPase"/>
</dbReference>
<feature type="transmembrane region" description="Helical" evidence="3">
    <location>
        <begin position="696"/>
        <end position="715"/>
    </location>
</feature>
<feature type="region of interest" description="Disordered" evidence="2">
    <location>
        <begin position="945"/>
        <end position="992"/>
    </location>
</feature>
<gene>
    <name evidence="5" type="ORF">Air01nite_21790</name>
</gene>
<evidence type="ECO:0000256" key="1">
    <source>
        <dbReference type="SAM" id="Coils"/>
    </source>
</evidence>
<feature type="transmembrane region" description="Helical" evidence="3">
    <location>
        <begin position="721"/>
        <end position="739"/>
    </location>
</feature>
<keyword evidence="1" id="KW-0175">Coiled coil</keyword>
<dbReference type="SUPFAM" id="SSF52949">
    <property type="entry name" value="Macro domain-like"/>
    <property type="match status" value="1"/>
</dbReference>
<dbReference type="SUPFAM" id="SSF69322">
    <property type="entry name" value="Tricorn protease domain 2"/>
    <property type="match status" value="1"/>
</dbReference>
<dbReference type="SUPFAM" id="SSF52540">
    <property type="entry name" value="P-loop containing nucleoside triphosphate hydrolases"/>
    <property type="match status" value="1"/>
</dbReference>
<comment type="caution">
    <text evidence="5">The sequence shown here is derived from an EMBL/GenBank/DDBJ whole genome shotgun (WGS) entry which is preliminary data.</text>
</comment>
<dbReference type="RefSeq" id="WP_203701888.1">
    <property type="nucleotide sequence ID" value="NZ_BONC01000012.1"/>
</dbReference>
<keyword evidence="3" id="KW-0472">Membrane</keyword>
<dbReference type="EMBL" id="BONC01000012">
    <property type="protein sequence ID" value="GIF56084.1"/>
    <property type="molecule type" value="Genomic_DNA"/>
</dbReference>
<evidence type="ECO:0000313" key="5">
    <source>
        <dbReference type="EMBL" id="GIF56084.1"/>
    </source>
</evidence>
<dbReference type="PROSITE" id="PS51154">
    <property type="entry name" value="MACRO"/>
    <property type="match status" value="1"/>
</dbReference>
<name>A0ABQ4BZY5_9ACTN</name>
<organism evidence="5 6">
    <name type="scientific">Asanoa iriomotensis</name>
    <dbReference type="NCBI Taxonomy" id="234613"/>
    <lineage>
        <taxon>Bacteria</taxon>
        <taxon>Bacillati</taxon>
        <taxon>Actinomycetota</taxon>
        <taxon>Actinomycetes</taxon>
        <taxon>Micromonosporales</taxon>
        <taxon>Micromonosporaceae</taxon>
        <taxon>Asanoa</taxon>
    </lineage>
</organism>
<evidence type="ECO:0000256" key="3">
    <source>
        <dbReference type="SAM" id="Phobius"/>
    </source>
</evidence>
<keyword evidence="6" id="KW-1185">Reference proteome</keyword>
<dbReference type="InterPro" id="IPR002589">
    <property type="entry name" value="Macro_dom"/>
</dbReference>
<reference evidence="5 6" key="1">
    <citation type="submission" date="2021-01" db="EMBL/GenBank/DDBJ databases">
        <title>Whole genome shotgun sequence of Asanoa iriomotensis NBRC 100142.</title>
        <authorList>
            <person name="Komaki H."/>
            <person name="Tamura T."/>
        </authorList>
    </citation>
    <scope>NUCLEOTIDE SEQUENCE [LARGE SCALE GENOMIC DNA]</scope>
    <source>
        <strain evidence="5 6">NBRC 100142</strain>
    </source>
</reference>
<evidence type="ECO:0000313" key="6">
    <source>
        <dbReference type="Proteomes" id="UP000624325"/>
    </source>
</evidence>
<evidence type="ECO:0000256" key="2">
    <source>
        <dbReference type="SAM" id="MobiDB-lite"/>
    </source>
</evidence>
<sequence>MAEPTGRVEVVLGDLFDSDARILVAPCGADGSMSAENVERVQRLGLRPPAGPLTVGQILAAPADGRTVLFATAVRADRHTSRSSAETVRAMAGEIGRYASDPDTAVAMPLLGVGAGGLPPDQSMRALTAGFAESAHPTATLRIHVLEVALVELLRPLLTETPDKTTSVPTFGGFLDQLARRFPDGGRVRAGAVAAAIVTDVEGLAEAGPERTLEEHFAAVAERWSPRRLPVPGPEHLILGLAMDDGVGWPLLRAGEINRLGAMKRLPWDLLSATGRELAEDQPLLASALGAPAEWSARLPATATLLAFSPSGDRVAALAGTEVHETGADGRTRRLGTVDGRVVSLGWGREGLLALRLDDGVAEIVRVGTGTVVGRATGVTDGLLAAGAPAWLARAHDIVRWWGPDRTLDDQVVPTSAALIAVDGSGRRALLGTDKEAAVVSTLTEDQPSTELTARGTASARIPWQRVPHALVSVDKRIGIAAATDAGHIVLSEPGGPPIARLLTGGAIDALAADGPGSALAVANGDLVSVWPVGRSRPVSRGVAGYEPDSVRGTDLLDADRDASALASLIASAGLRPPLAVGLFGEWGSGKTFVLDRIVALLEQLADTKDEGYVGDIVFVPFNAWHYAETNLWASLVDQVLRKIAPPDVKKIPEIEDADRRAADAAQEVKRVETELGKAKAAVEKATARLARRRRVAWAAGGVALLLAAAAVATVSAGQSAGVVATISAVTALLGYFAAATVQFRNARAQAAEFAEAGRAGMAAFARLTAAEATRAAAARLQDVAEEERAVRGESVRLAAEADRLRRQAEADQTAAVLGQLSTVTEYRDQLSLVTRTRDLFSKIDEELRKDKRRVVIAIDDLDRCAAEKVVQVLEAVHLLFNFEMFVVLLAVDTRWLDQSLRIRYHQLLGGSGGATPSDYLEKIIQIPVRLVPLDEGLVRQMITGLTGRPVTQRRETPSQPATPGPEPARTATPQKEPEPQGRRYPRAPRRRLPAKVLEITEAEAAAMSAVAPLIGTTPRTVKRFVNTYRLLKARVKDPGEFDHPRGGIGDHEVVAFLLAVITGRPTTARALIDALAAAPENVTLGSALADPDPAVRRWLTQHPRFDNAPAHRFAEWAPEVTRFSFVRTAGDTPGH</sequence>
<dbReference type="InterPro" id="IPR011646">
    <property type="entry name" value="KAP_P-loop"/>
</dbReference>
<dbReference type="Pfam" id="PF07693">
    <property type="entry name" value="KAP_NTPase"/>
    <property type="match status" value="1"/>
</dbReference>
<feature type="domain" description="Macro" evidence="4">
    <location>
        <begin position="1"/>
        <end position="162"/>
    </location>
</feature>
<dbReference type="InterPro" id="IPR052754">
    <property type="entry name" value="NTPase_KAP_P-loop"/>
</dbReference>
<dbReference type="PANTHER" id="PTHR22674:SF6">
    <property type="entry name" value="NTPASE KAP FAMILY P-LOOP DOMAIN-CONTAINING PROTEIN 1"/>
    <property type="match status" value="1"/>
</dbReference>
<proteinExistence type="predicted"/>
<feature type="coiled-coil region" evidence="1">
    <location>
        <begin position="655"/>
        <end position="689"/>
    </location>
</feature>
<keyword evidence="3" id="KW-0812">Transmembrane</keyword>
<accession>A0ABQ4BZY5</accession>
<keyword evidence="3" id="KW-1133">Transmembrane helix</keyword>
<dbReference type="Proteomes" id="UP000624325">
    <property type="component" value="Unassembled WGS sequence"/>
</dbReference>
<dbReference type="InterPro" id="IPR043472">
    <property type="entry name" value="Macro_dom-like"/>
</dbReference>
<protein>
    <recommendedName>
        <fullName evidence="4">Macro domain-containing protein</fullName>
    </recommendedName>
</protein>